<dbReference type="AlphaFoldDB" id="A0A1I1PAS8"/>
<dbReference type="Pfam" id="PF01148">
    <property type="entry name" value="CTP_transf_1"/>
    <property type="match status" value="1"/>
</dbReference>
<dbReference type="InterPro" id="IPR000374">
    <property type="entry name" value="PC_trans"/>
</dbReference>
<feature type="transmembrane region" description="Helical" evidence="19">
    <location>
        <begin position="78"/>
        <end position="97"/>
    </location>
</feature>
<evidence type="ECO:0000313" key="20">
    <source>
        <dbReference type="EMBL" id="SFD07051.1"/>
    </source>
</evidence>
<dbReference type="RefSeq" id="WP_093427333.1">
    <property type="nucleotide sequence ID" value="NZ_FOMJ01000001.1"/>
</dbReference>
<keyword evidence="11 18" id="KW-0812">Transmembrane</keyword>
<keyword evidence="12 18" id="KW-0548">Nucleotidyltransferase</keyword>
<dbReference type="EC" id="2.7.7.41" evidence="6 18"/>
<keyword evidence="9" id="KW-0444">Lipid biosynthesis</keyword>
<evidence type="ECO:0000256" key="8">
    <source>
        <dbReference type="ARBA" id="ARBA00022475"/>
    </source>
</evidence>
<evidence type="ECO:0000256" key="17">
    <source>
        <dbReference type="ARBA" id="ARBA00023264"/>
    </source>
</evidence>
<comment type="pathway">
    <text evidence="4">Lipid metabolism.</text>
</comment>
<keyword evidence="10 18" id="KW-0808">Transferase</keyword>
<evidence type="ECO:0000256" key="12">
    <source>
        <dbReference type="ARBA" id="ARBA00022695"/>
    </source>
</evidence>
<dbReference type="GO" id="GO:0016024">
    <property type="term" value="P:CDP-diacylglycerol biosynthetic process"/>
    <property type="evidence" value="ECO:0007669"/>
    <property type="project" value="UniProtKB-UniPathway"/>
</dbReference>
<dbReference type="UniPathway" id="UPA00557">
    <property type="reaction ID" value="UER00614"/>
</dbReference>
<comment type="catalytic activity">
    <reaction evidence="1 18">
        <text>a 1,2-diacyl-sn-glycero-3-phosphate + CTP + H(+) = a CDP-1,2-diacyl-sn-glycerol + diphosphate</text>
        <dbReference type="Rhea" id="RHEA:16229"/>
        <dbReference type="ChEBI" id="CHEBI:15378"/>
        <dbReference type="ChEBI" id="CHEBI:33019"/>
        <dbReference type="ChEBI" id="CHEBI:37563"/>
        <dbReference type="ChEBI" id="CHEBI:58332"/>
        <dbReference type="ChEBI" id="CHEBI:58608"/>
        <dbReference type="EC" id="2.7.7.41"/>
    </reaction>
</comment>
<comment type="similarity">
    <text evidence="5 18">Belongs to the CDS family.</text>
</comment>
<gene>
    <name evidence="20" type="ORF">SAMN05660831_00702</name>
</gene>
<evidence type="ECO:0000256" key="4">
    <source>
        <dbReference type="ARBA" id="ARBA00005189"/>
    </source>
</evidence>
<feature type="transmembrane region" description="Helical" evidence="19">
    <location>
        <begin position="12"/>
        <end position="42"/>
    </location>
</feature>
<evidence type="ECO:0000256" key="9">
    <source>
        <dbReference type="ARBA" id="ARBA00022516"/>
    </source>
</evidence>
<evidence type="ECO:0000256" key="15">
    <source>
        <dbReference type="ARBA" id="ARBA00023136"/>
    </source>
</evidence>
<keyword evidence="21" id="KW-1185">Reference proteome</keyword>
<feature type="transmembrane region" description="Helical" evidence="19">
    <location>
        <begin position="177"/>
        <end position="199"/>
    </location>
</feature>
<name>A0A1I1PAS8_9GAMM</name>
<evidence type="ECO:0000256" key="18">
    <source>
        <dbReference type="RuleBase" id="RU003938"/>
    </source>
</evidence>
<evidence type="ECO:0000256" key="16">
    <source>
        <dbReference type="ARBA" id="ARBA00023209"/>
    </source>
</evidence>
<feature type="transmembrane region" description="Helical" evidence="19">
    <location>
        <begin position="109"/>
        <end position="130"/>
    </location>
</feature>
<dbReference type="EMBL" id="FOMJ01000001">
    <property type="protein sequence ID" value="SFD07051.1"/>
    <property type="molecule type" value="Genomic_DNA"/>
</dbReference>
<feature type="transmembrane region" description="Helical" evidence="19">
    <location>
        <begin position="205"/>
        <end position="224"/>
    </location>
</feature>
<keyword evidence="8" id="KW-1003">Cell membrane</keyword>
<feature type="transmembrane region" description="Helical" evidence="19">
    <location>
        <begin position="54"/>
        <end position="72"/>
    </location>
</feature>
<dbReference type="PANTHER" id="PTHR46382:SF1">
    <property type="entry name" value="PHOSPHATIDATE CYTIDYLYLTRANSFERASE"/>
    <property type="match status" value="1"/>
</dbReference>
<dbReference type="PANTHER" id="PTHR46382">
    <property type="entry name" value="PHOSPHATIDATE CYTIDYLYLTRANSFERASE"/>
    <property type="match status" value="1"/>
</dbReference>
<evidence type="ECO:0000256" key="19">
    <source>
        <dbReference type="SAM" id="Phobius"/>
    </source>
</evidence>
<evidence type="ECO:0000256" key="3">
    <source>
        <dbReference type="ARBA" id="ARBA00005119"/>
    </source>
</evidence>
<evidence type="ECO:0000256" key="7">
    <source>
        <dbReference type="ARBA" id="ARBA00019373"/>
    </source>
</evidence>
<evidence type="ECO:0000256" key="1">
    <source>
        <dbReference type="ARBA" id="ARBA00001698"/>
    </source>
</evidence>
<dbReference type="Proteomes" id="UP000198611">
    <property type="component" value="Unassembled WGS sequence"/>
</dbReference>
<accession>A0A1I1PAS8</accession>
<dbReference type="GO" id="GO:0004605">
    <property type="term" value="F:phosphatidate cytidylyltransferase activity"/>
    <property type="evidence" value="ECO:0007669"/>
    <property type="project" value="UniProtKB-EC"/>
</dbReference>
<comment type="pathway">
    <text evidence="3 18">Phospholipid metabolism; CDP-diacylglycerol biosynthesis; CDP-diacylglycerol from sn-glycerol 3-phosphate: step 3/3.</text>
</comment>
<protein>
    <recommendedName>
        <fullName evidence="7 18">Phosphatidate cytidylyltransferase</fullName>
        <ecNumber evidence="6 18">2.7.7.41</ecNumber>
    </recommendedName>
</protein>
<sequence>MSVLAKRVITASILAAGLITAILLLPTGAFAGLIAFFILLGAREWGDLSGCSPAGSVGYVGLVGVLAAGVVLAEPAPVAVAAVGAAWWLGVLGLVFAHPRGDWLWRHPLGRAAGLLAIIPAWFSLAHLHGLDDGPWWVLVLMFTIWGADTGAYFAGRALGRHRLAPSVSPGKTWEGAIGGLALALLAGSAIAMAAGLTIPSGFSVVAAVTVAASVVGDLGESLLKRAADRKDSGTLFPGHGGVLDRVDSLLAATPVFVLGLELVT</sequence>
<evidence type="ECO:0000256" key="14">
    <source>
        <dbReference type="ARBA" id="ARBA00023098"/>
    </source>
</evidence>
<keyword evidence="13 19" id="KW-1133">Transmembrane helix</keyword>
<comment type="subcellular location">
    <subcellularLocation>
        <location evidence="2">Cell membrane</location>
        <topology evidence="2">Multi-pass membrane protein</topology>
    </subcellularLocation>
</comment>
<dbReference type="PROSITE" id="PS01315">
    <property type="entry name" value="CDS"/>
    <property type="match status" value="1"/>
</dbReference>
<evidence type="ECO:0000256" key="5">
    <source>
        <dbReference type="ARBA" id="ARBA00010185"/>
    </source>
</evidence>
<evidence type="ECO:0000256" key="10">
    <source>
        <dbReference type="ARBA" id="ARBA00022679"/>
    </source>
</evidence>
<evidence type="ECO:0000256" key="2">
    <source>
        <dbReference type="ARBA" id="ARBA00004651"/>
    </source>
</evidence>
<evidence type="ECO:0000256" key="13">
    <source>
        <dbReference type="ARBA" id="ARBA00022989"/>
    </source>
</evidence>
<keyword evidence="16" id="KW-0594">Phospholipid biosynthesis</keyword>
<organism evidence="20 21">
    <name type="scientific">Thiohalospira halophila DSM 15071</name>
    <dbReference type="NCBI Taxonomy" id="1123397"/>
    <lineage>
        <taxon>Bacteria</taxon>
        <taxon>Pseudomonadati</taxon>
        <taxon>Pseudomonadota</taxon>
        <taxon>Gammaproteobacteria</taxon>
        <taxon>Thiohalospirales</taxon>
        <taxon>Thiohalospiraceae</taxon>
        <taxon>Thiohalospira</taxon>
    </lineage>
</organism>
<keyword evidence="17" id="KW-1208">Phospholipid metabolism</keyword>
<evidence type="ECO:0000313" key="21">
    <source>
        <dbReference type="Proteomes" id="UP000198611"/>
    </source>
</evidence>
<evidence type="ECO:0000256" key="6">
    <source>
        <dbReference type="ARBA" id="ARBA00012487"/>
    </source>
</evidence>
<evidence type="ECO:0000256" key="11">
    <source>
        <dbReference type="ARBA" id="ARBA00022692"/>
    </source>
</evidence>
<proteinExistence type="inferred from homology"/>
<dbReference type="STRING" id="1123397.SAMN05660831_00702"/>
<dbReference type="GO" id="GO:0005886">
    <property type="term" value="C:plasma membrane"/>
    <property type="evidence" value="ECO:0007669"/>
    <property type="project" value="UniProtKB-SubCell"/>
</dbReference>
<feature type="transmembrane region" description="Helical" evidence="19">
    <location>
        <begin position="136"/>
        <end position="156"/>
    </location>
</feature>
<keyword evidence="14" id="KW-0443">Lipid metabolism</keyword>
<keyword evidence="15 19" id="KW-0472">Membrane</keyword>
<reference evidence="20 21" key="1">
    <citation type="submission" date="2016-10" db="EMBL/GenBank/DDBJ databases">
        <authorList>
            <person name="de Groot N.N."/>
        </authorList>
    </citation>
    <scope>NUCLEOTIDE SEQUENCE [LARGE SCALE GENOMIC DNA]</scope>
    <source>
        <strain evidence="20 21">HL3</strain>
    </source>
</reference>
<dbReference type="OrthoDB" id="9799199at2"/>